<dbReference type="GO" id="GO:0008914">
    <property type="term" value="F:leucyl-tRNA--protein transferase activity"/>
    <property type="evidence" value="ECO:0007669"/>
    <property type="project" value="UniProtKB-UniRule"/>
</dbReference>
<keyword evidence="3 4" id="KW-0012">Acyltransferase</keyword>
<reference evidence="7 8" key="1">
    <citation type="submission" date="2015-04" db="EMBL/GenBank/DDBJ databases">
        <title>Complete Sequence for the Genome of the Thioalkalivibrio versutus D301.</title>
        <authorList>
            <person name="Mu T."/>
            <person name="Zhou J."/>
            <person name="Xu X."/>
        </authorList>
    </citation>
    <scope>NUCLEOTIDE SEQUENCE [LARGE SCALE GENOMIC DNA]</scope>
    <source>
        <strain evidence="7 8">D301</strain>
    </source>
</reference>
<evidence type="ECO:0000313" key="8">
    <source>
        <dbReference type="Proteomes" id="UP000064201"/>
    </source>
</evidence>
<keyword evidence="8" id="KW-1185">Reference proteome</keyword>
<dbReference type="InterPro" id="IPR030700">
    <property type="entry name" value="N-end_Aminoacyl_Trfase"/>
</dbReference>
<proteinExistence type="inferred from homology"/>
<dbReference type="NCBIfam" id="NF002341">
    <property type="entry name" value="PRK01305.1-1"/>
    <property type="match status" value="1"/>
</dbReference>
<dbReference type="PANTHER" id="PTHR21367">
    <property type="entry name" value="ARGININE-TRNA-PROTEIN TRANSFERASE 1"/>
    <property type="match status" value="1"/>
</dbReference>
<sequence>MQEHPIRWFITAPQACPYLDDREMQSLLVDPAVSLGGARFGQLLAEGFRRSGQFVYRHHCPECAACVPVRIPVAAFRPNRSQRRCLDRNRDLAVTIRRPPEQPGTSPAADLDGHMPLFSRYQTARHTGGGMEQMGREEYAGMLAHRNGPVDLIEFRQADTLVAVAVTDRTPQGLSAMYSFFDPDQPRRGLGTLAILTQVAHAHRLGLPHVYLGYWIDQAPKMEYKTRFQPLEGRMDGVWRRLPA</sequence>
<protein>
    <recommendedName>
        <fullName evidence="4">Aspartate/glutamate leucyltransferase</fullName>
        <ecNumber evidence="4">2.3.2.29</ecNumber>
    </recommendedName>
</protein>
<dbReference type="InterPro" id="IPR007471">
    <property type="entry name" value="N-end_Aminoacyl_Trfase_N"/>
</dbReference>
<dbReference type="PANTHER" id="PTHR21367:SF1">
    <property type="entry name" value="ARGINYL-TRNA--PROTEIN TRANSFERASE 1"/>
    <property type="match status" value="1"/>
</dbReference>
<keyword evidence="2 4" id="KW-0808">Transferase</keyword>
<dbReference type="GO" id="GO:0071596">
    <property type="term" value="P:ubiquitin-dependent protein catabolic process via the N-end rule pathway"/>
    <property type="evidence" value="ECO:0007669"/>
    <property type="project" value="InterPro"/>
</dbReference>
<comment type="function">
    <text evidence="4">Functions in the N-end rule pathway of protein degradation where it conjugates Leu from its aminoacyl-tRNA to the N-termini of proteins containing an N-terminal aspartate or glutamate.</text>
</comment>
<dbReference type="NCBIfam" id="NF002346">
    <property type="entry name" value="PRK01305.2-3"/>
    <property type="match status" value="1"/>
</dbReference>
<evidence type="ECO:0000256" key="3">
    <source>
        <dbReference type="ARBA" id="ARBA00023315"/>
    </source>
</evidence>
<comment type="similarity">
    <text evidence="4">Belongs to the R-transferase family. Bpt subfamily.</text>
</comment>
<dbReference type="RefSeq" id="WP_047250559.1">
    <property type="nucleotide sequence ID" value="NZ_CP011367.1"/>
</dbReference>
<dbReference type="SUPFAM" id="SSF55729">
    <property type="entry name" value="Acyl-CoA N-acyltransferases (Nat)"/>
    <property type="match status" value="1"/>
</dbReference>
<dbReference type="InterPro" id="IPR016181">
    <property type="entry name" value="Acyl_CoA_acyltransferase"/>
</dbReference>
<dbReference type="Pfam" id="PF04376">
    <property type="entry name" value="ATE_N"/>
    <property type="match status" value="1"/>
</dbReference>
<feature type="domain" description="N-end rule aminoacyl transferase C-terminal" evidence="6">
    <location>
        <begin position="114"/>
        <end position="232"/>
    </location>
</feature>
<comment type="catalytic activity">
    <reaction evidence="4">
        <text>N-terminal L-glutamyl-[protein] + L-leucyl-tRNA(Leu) = N-terminal L-leucyl-L-glutamyl-[protein] + tRNA(Leu) + H(+)</text>
        <dbReference type="Rhea" id="RHEA:50412"/>
        <dbReference type="Rhea" id="RHEA-COMP:9613"/>
        <dbReference type="Rhea" id="RHEA-COMP:9622"/>
        <dbReference type="Rhea" id="RHEA-COMP:12664"/>
        <dbReference type="Rhea" id="RHEA-COMP:12668"/>
        <dbReference type="ChEBI" id="CHEBI:15378"/>
        <dbReference type="ChEBI" id="CHEBI:64721"/>
        <dbReference type="ChEBI" id="CHEBI:78442"/>
        <dbReference type="ChEBI" id="CHEBI:78494"/>
        <dbReference type="ChEBI" id="CHEBI:133041"/>
        <dbReference type="EC" id="2.3.2.29"/>
    </reaction>
</comment>
<gene>
    <name evidence="4" type="primary">bpt</name>
    <name evidence="7" type="ORF">TVD_00885</name>
</gene>
<evidence type="ECO:0000259" key="5">
    <source>
        <dbReference type="Pfam" id="PF04376"/>
    </source>
</evidence>
<evidence type="ECO:0000259" key="6">
    <source>
        <dbReference type="Pfam" id="PF04377"/>
    </source>
</evidence>
<dbReference type="EC" id="2.3.2.29" evidence="4"/>
<dbReference type="NCBIfam" id="NF002342">
    <property type="entry name" value="PRK01305.1-3"/>
    <property type="match status" value="1"/>
</dbReference>
<keyword evidence="1 4" id="KW-0963">Cytoplasm</keyword>
<dbReference type="GO" id="GO:0004057">
    <property type="term" value="F:arginyl-tRNA--protein transferase activity"/>
    <property type="evidence" value="ECO:0007669"/>
    <property type="project" value="InterPro"/>
</dbReference>
<comment type="catalytic activity">
    <reaction evidence="4">
        <text>N-terminal L-aspartyl-[protein] + L-leucyl-tRNA(Leu) = N-terminal L-leucyl-L-aspartyl-[protein] + tRNA(Leu) + H(+)</text>
        <dbReference type="Rhea" id="RHEA:50420"/>
        <dbReference type="Rhea" id="RHEA-COMP:9613"/>
        <dbReference type="Rhea" id="RHEA-COMP:9622"/>
        <dbReference type="Rhea" id="RHEA-COMP:12669"/>
        <dbReference type="Rhea" id="RHEA-COMP:12674"/>
        <dbReference type="ChEBI" id="CHEBI:15378"/>
        <dbReference type="ChEBI" id="CHEBI:64720"/>
        <dbReference type="ChEBI" id="CHEBI:78442"/>
        <dbReference type="ChEBI" id="CHEBI:78494"/>
        <dbReference type="ChEBI" id="CHEBI:133042"/>
        <dbReference type="EC" id="2.3.2.29"/>
    </reaction>
</comment>
<evidence type="ECO:0000256" key="1">
    <source>
        <dbReference type="ARBA" id="ARBA00022490"/>
    </source>
</evidence>
<dbReference type="KEGG" id="tvr:TVD_00885"/>
<dbReference type="EMBL" id="CP011367">
    <property type="protein sequence ID" value="AKJ94008.1"/>
    <property type="molecule type" value="Genomic_DNA"/>
</dbReference>
<dbReference type="PIRSF" id="PIRSF037208">
    <property type="entry name" value="ATE_pro_prd"/>
    <property type="match status" value="1"/>
</dbReference>
<evidence type="ECO:0000313" key="7">
    <source>
        <dbReference type="EMBL" id="AKJ94008.1"/>
    </source>
</evidence>
<dbReference type="PATRIC" id="fig|106634.4.peg.181"/>
<dbReference type="GO" id="GO:0005737">
    <property type="term" value="C:cytoplasm"/>
    <property type="evidence" value="ECO:0007669"/>
    <property type="project" value="UniProtKB-SubCell"/>
</dbReference>
<name>A0A0G3FYF9_9GAMM</name>
<organism evidence="7 8">
    <name type="scientific">Thioalkalivibrio versutus</name>
    <dbReference type="NCBI Taxonomy" id="106634"/>
    <lineage>
        <taxon>Bacteria</taxon>
        <taxon>Pseudomonadati</taxon>
        <taxon>Pseudomonadota</taxon>
        <taxon>Gammaproteobacteria</taxon>
        <taxon>Chromatiales</taxon>
        <taxon>Ectothiorhodospiraceae</taxon>
        <taxon>Thioalkalivibrio</taxon>
    </lineage>
</organism>
<accession>A0A0G3FYF9</accession>
<evidence type="ECO:0000256" key="2">
    <source>
        <dbReference type="ARBA" id="ARBA00022679"/>
    </source>
</evidence>
<dbReference type="AlphaFoldDB" id="A0A0G3FYF9"/>
<dbReference type="Pfam" id="PF04377">
    <property type="entry name" value="ATE_C"/>
    <property type="match status" value="1"/>
</dbReference>
<dbReference type="OrthoDB" id="9782022at2"/>
<dbReference type="Proteomes" id="UP000064201">
    <property type="component" value="Chromosome"/>
</dbReference>
<evidence type="ECO:0000256" key="4">
    <source>
        <dbReference type="HAMAP-Rule" id="MF_00689"/>
    </source>
</evidence>
<dbReference type="InterPro" id="IPR007472">
    <property type="entry name" value="N-end_Aminoacyl_Trfase_C"/>
</dbReference>
<dbReference type="InterPro" id="IPR017138">
    <property type="entry name" value="Asp_Glu_LeuTrfase"/>
</dbReference>
<comment type="subcellular location">
    <subcellularLocation>
        <location evidence="4">Cytoplasm</location>
    </subcellularLocation>
</comment>
<dbReference type="STRING" id="106634.TVD_00885"/>
<dbReference type="HAMAP" id="MF_00689">
    <property type="entry name" value="Bpt"/>
    <property type="match status" value="1"/>
</dbReference>
<feature type="domain" description="N-end aminoacyl transferase N-terminal" evidence="5">
    <location>
        <begin position="15"/>
        <end position="84"/>
    </location>
</feature>